<feature type="transmembrane region" description="Helical" evidence="7">
    <location>
        <begin position="239"/>
        <end position="261"/>
    </location>
</feature>
<sequence>MSINRVLYDAPGPVTKRNERIFSVVFAVILTALLLWFIKFSADRGVFDDRWLVLFNPPKAQTAAEVWGSLIRYGLLGTLKAAVIAAPLAFLMAFGLAILRNSGNKIISRITVVIIEFLRGMPVLLMMFFGLLAVGLSPFLAVVFGLTLYNAAIMAEILRAGLVALPKGQAEAGIAIGLSKWQTLRMIQFPQVIRLMLPSLISQLVVLLKDSSLGFIVGYNELLTTMKHNYSFFGSESRLPLFVATVAIYLAVNLTLTRLAIFTERRLSHQAPKPDGAVAVD</sequence>
<dbReference type="Pfam" id="PF00528">
    <property type="entry name" value="BPD_transp_1"/>
    <property type="match status" value="1"/>
</dbReference>
<keyword evidence="6 7" id="KW-0472">Membrane</keyword>
<dbReference type="PANTHER" id="PTHR30614:SF21">
    <property type="entry name" value="AMINO ACID ABC TRANSPORTER PERMEASE"/>
    <property type="match status" value="1"/>
</dbReference>
<evidence type="ECO:0000256" key="5">
    <source>
        <dbReference type="ARBA" id="ARBA00022989"/>
    </source>
</evidence>
<dbReference type="EMBL" id="CP146203">
    <property type="protein sequence ID" value="XBH22529.1"/>
    <property type="molecule type" value="Genomic_DNA"/>
</dbReference>
<gene>
    <name evidence="9" type="ORF">V5R04_04705</name>
</gene>
<dbReference type="PANTHER" id="PTHR30614">
    <property type="entry name" value="MEMBRANE COMPONENT OF AMINO ACID ABC TRANSPORTER"/>
    <property type="match status" value="1"/>
</dbReference>
<reference evidence="9" key="1">
    <citation type="submission" date="2024-02" db="EMBL/GenBank/DDBJ databases">
        <title>Tomenella chthoni gen. nov. sp. nov., a member of the family Jonesiaceae isolated from bat guano.</title>
        <authorList>
            <person name="Miller S.L."/>
            <person name="King J."/>
            <person name="Sankaranarayanan K."/>
            <person name="Lawson P.A."/>
        </authorList>
    </citation>
    <scope>NUCLEOTIDE SEQUENCE</scope>
    <source>
        <strain evidence="9">BS-20</strain>
    </source>
</reference>
<evidence type="ECO:0000256" key="2">
    <source>
        <dbReference type="ARBA" id="ARBA00022448"/>
    </source>
</evidence>
<keyword evidence="3" id="KW-1003">Cell membrane</keyword>
<dbReference type="AlphaFoldDB" id="A0AAU7DXU5"/>
<evidence type="ECO:0000259" key="8">
    <source>
        <dbReference type="PROSITE" id="PS50928"/>
    </source>
</evidence>
<evidence type="ECO:0000256" key="3">
    <source>
        <dbReference type="ARBA" id="ARBA00022475"/>
    </source>
</evidence>
<dbReference type="NCBIfam" id="TIGR01726">
    <property type="entry name" value="HEQRo_perm_3TM"/>
    <property type="match status" value="1"/>
</dbReference>
<organism evidence="9">
    <name type="scientific">Jonesiaceae bacterium BS-20</name>
    <dbReference type="NCBI Taxonomy" id="3120821"/>
    <lineage>
        <taxon>Bacteria</taxon>
        <taxon>Bacillati</taxon>
        <taxon>Actinomycetota</taxon>
        <taxon>Actinomycetes</taxon>
        <taxon>Micrococcales</taxon>
        <taxon>Jonesiaceae</taxon>
    </lineage>
</organism>
<name>A0AAU7DXU5_9MICO</name>
<dbReference type="GO" id="GO:0043190">
    <property type="term" value="C:ATP-binding cassette (ABC) transporter complex"/>
    <property type="evidence" value="ECO:0007669"/>
    <property type="project" value="InterPro"/>
</dbReference>
<dbReference type="Gene3D" id="1.10.3720.10">
    <property type="entry name" value="MetI-like"/>
    <property type="match status" value="1"/>
</dbReference>
<dbReference type="InterPro" id="IPR000515">
    <property type="entry name" value="MetI-like"/>
</dbReference>
<feature type="domain" description="ABC transmembrane type-1" evidence="8">
    <location>
        <begin position="75"/>
        <end position="260"/>
    </location>
</feature>
<evidence type="ECO:0000313" key="9">
    <source>
        <dbReference type="EMBL" id="XBH22529.1"/>
    </source>
</evidence>
<evidence type="ECO:0000256" key="4">
    <source>
        <dbReference type="ARBA" id="ARBA00022692"/>
    </source>
</evidence>
<dbReference type="GO" id="GO:0006865">
    <property type="term" value="P:amino acid transport"/>
    <property type="evidence" value="ECO:0007669"/>
    <property type="project" value="TreeGrafter"/>
</dbReference>
<comment type="similarity">
    <text evidence="7">Belongs to the binding-protein-dependent transport system permease family.</text>
</comment>
<comment type="subcellular location">
    <subcellularLocation>
        <location evidence="1 7">Cell membrane</location>
        <topology evidence="1 7">Multi-pass membrane protein</topology>
    </subcellularLocation>
</comment>
<keyword evidence="4 7" id="KW-0812">Transmembrane</keyword>
<feature type="transmembrane region" description="Helical" evidence="7">
    <location>
        <begin position="79"/>
        <end position="99"/>
    </location>
</feature>
<feature type="transmembrane region" description="Helical" evidence="7">
    <location>
        <begin position="21"/>
        <end position="38"/>
    </location>
</feature>
<dbReference type="CDD" id="cd06261">
    <property type="entry name" value="TM_PBP2"/>
    <property type="match status" value="1"/>
</dbReference>
<dbReference type="SUPFAM" id="SSF161098">
    <property type="entry name" value="MetI-like"/>
    <property type="match status" value="1"/>
</dbReference>
<keyword evidence="5 7" id="KW-1133">Transmembrane helix</keyword>
<keyword evidence="2 7" id="KW-0813">Transport</keyword>
<dbReference type="InterPro" id="IPR010065">
    <property type="entry name" value="AA_ABC_transptr_permease_3TM"/>
</dbReference>
<dbReference type="InterPro" id="IPR035906">
    <property type="entry name" value="MetI-like_sf"/>
</dbReference>
<protein>
    <submittedName>
        <fullName evidence="9">Amino acid ABC transporter permease</fullName>
    </submittedName>
</protein>
<evidence type="ECO:0000256" key="1">
    <source>
        <dbReference type="ARBA" id="ARBA00004651"/>
    </source>
</evidence>
<evidence type="ECO:0000256" key="6">
    <source>
        <dbReference type="ARBA" id="ARBA00023136"/>
    </source>
</evidence>
<dbReference type="InterPro" id="IPR043429">
    <property type="entry name" value="ArtM/GltK/GlnP/TcyL/YhdX-like"/>
</dbReference>
<dbReference type="PROSITE" id="PS50928">
    <property type="entry name" value="ABC_TM1"/>
    <property type="match status" value="1"/>
</dbReference>
<accession>A0AAU7DXU5</accession>
<dbReference type="GO" id="GO:0022857">
    <property type="term" value="F:transmembrane transporter activity"/>
    <property type="evidence" value="ECO:0007669"/>
    <property type="project" value="InterPro"/>
</dbReference>
<evidence type="ECO:0000256" key="7">
    <source>
        <dbReference type="RuleBase" id="RU363032"/>
    </source>
</evidence>
<proteinExistence type="inferred from homology"/>